<keyword evidence="2 9" id="KW-0378">Hydrolase</keyword>
<dbReference type="PANTHER" id="PTHR45766">
    <property type="entry name" value="DNA ANNEALING HELICASE AND ENDONUCLEASE ZRANB3 FAMILY MEMBER"/>
    <property type="match status" value="1"/>
</dbReference>
<dbReference type="Pfam" id="PF18337">
    <property type="entry name" value="Tudor_RapA"/>
    <property type="match status" value="1"/>
</dbReference>
<dbReference type="InterPro" id="IPR001650">
    <property type="entry name" value="Helicase_C-like"/>
</dbReference>
<dbReference type="Gene3D" id="3.40.50.300">
    <property type="entry name" value="P-loop containing nucleotide triphosphate hydrolases"/>
    <property type="match status" value="1"/>
</dbReference>
<comment type="function">
    <text evidence="9">Transcription regulator that activates transcription by stimulating RNA polymerase (RNAP) recycling in case of stress conditions such as supercoiled DNA or high salt concentrations. Probably acts by releasing the RNAP, when it is trapped or immobilized on tightly supercoiled DNA. Does not activate transcription on linear DNA. Probably not involved in DNA repair.</text>
</comment>
<feature type="domain" description="Helicase ATP-binding" evidence="10">
    <location>
        <begin position="164"/>
        <end position="326"/>
    </location>
</feature>
<dbReference type="InterPro" id="IPR049730">
    <property type="entry name" value="SNF2/RAD54-like_C"/>
</dbReference>
<dbReference type="InterPro" id="IPR040766">
    <property type="entry name" value="Tudor_2_RapA"/>
</dbReference>
<evidence type="ECO:0000256" key="7">
    <source>
        <dbReference type="ARBA" id="ARBA00023159"/>
    </source>
</evidence>
<comment type="subunit">
    <text evidence="9">Interacts with the RNAP. Has a higher affinity for the core RNAP than for the holoenzyme. Its ATPase activity is stimulated by binding to RNAP.</text>
</comment>
<evidence type="ECO:0000256" key="8">
    <source>
        <dbReference type="ARBA" id="ARBA00023163"/>
    </source>
</evidence>
<dbReference type="CDD" id="cd18011">
    <property type="entry name" value="DEXDc_RapA"/>
    <property type="match status" value="1"/>
</dbReference>
<dbReference type="PROSITE" id="PS51192">
    <property type="entry name" value="HELICASE_ATP_BIND_1"/>
    <property type="match status" value="1"/>
</dbReference>
<evidence type="ECO:0000256" key="2">
    <source>
        <dbReference type="ARBA" id="ARBA00022801"/>
    </source>
</evidence>
<dbReference type="SUPFAM" id="SSF52540">
    <property type="entry name" value="P-loop containing nucleoside triphosphate hydrolases"/>
    <property type="match status" value="2"/>
</dbReference>
<evidence type="ECO:0000256" key="3">
    <source>
        <dbReference type="ARBA" id="ARBA00022806"/>
    </source>
</evidence>
<comment type="caution">
    <text evidence="12">The sequence shown here is derived from an EMBL/GenBank/DDBJ whole genome shotgun (WGS) entry which is preliminary data.</text>
</comment>
<evidence type="ECO:0000256" key="9">
    <source>
        <dbReference type="HAMAP-Rule" id="MF_01821"/>
    </source>
</evidence>
<dbReference type="InterPro" id="IPR057342">
    <property type="entry name" value="DEXDc_RapA"/>
</dbReference>
<keyword evidence="7 9" id="KW-0010">Activator</keyword>
<comment type="similarity">
    <text evidence="9">Belongs to the SNF2/RAD54 helicase family. RapA subfamily.</text>
</comment>
<proteinExistence type="inferred from homology"/>
<dbReference type="NCBIfam" id="NF003426">
    <property type="entry name" value="PRK04914.1"/>
    <property type="match status" value="1"/>
</dbReference>
<dbReference type="PROSITE" id="PS51194">
    <property type="entry name" value="HELICASE_CTER"/>
    <property type="match status" value="1"/>
</dbReference>
<dbReference type="RefSeq" id="WP_416205763.1">
    <property type="nucleotide sequence ID" value="NZ_JBBKTX010000009.1"/>
</dbReference>
<dbReference type="CDD" id="cd18793">
    <property type="entry name" value="SF2_C_SNF"/>
    <property type="match status" value="1"/>
</dbReference>
<dbReference type="InterPro" id="IPR014001">
    <property type="entry name" value="Helicase_ATP-bd"/>
</dbReference>
<feature type="domain" description="Helicase C-terminal" evidence="11">
    <location>
        <begin position="451"/>
        <end position="605"/>
    </location>
</feature>
<dbReference type="Gene3D" id="2.30.30.930">
    <property type="match status" value="1"/>
</dbReference>
<keyword evidence="8 9" id="KW-0804">Transcription</keyword>
<dbReference type="Pfam" id="PF18339">
    <property type="entry name" value="Tudor_1_RapA"/>
    <property type="match status" value="1"/>
</dbReference>
<evidence type="ECO:0000256" key="5">
    <source>
        <dbReference type="ARBA" id="ARBA00023015"/>
    </source>
</evidence>
<evidence type="ECO:0000256" key="4">
    <source>
        <dbReference type="ARBA" id="ARBA00022840"/>
    </source>
</evidence>
<keyword evidence="6 9" id="KW-0238">DNA-binding</keyword>
<dbReference type="InterPro" id="IPR022737">
    <property type="entry name" value="RapA_C"/>
</dbReference>
<dbReference type="Gene3D" id="3.30.360.80">
    <property type="match status" value="1"/>
</dbReference>
<dbReference type="InterPro" id="IPR000330">
    <property type="entry name" value="SNF2_N"/>
</dbReference>
<dbReference type="InterPro" id="IPR038718">
    <property type="entry name" value="SNF2-like_sf"/>
</dbReference>
<keyword evidence="5 9" id="KW-0805">Transcription regulation</keyword>
<protein>
    <recommendedName>
        <fullName evidence="9">RNA polymerase-associated protein RapA</fullName>
        <ecNumber evidence="9">3.6.4.-</ecNumber>
    </recommendedName>
    <alternativeName>
        <fullName evidence="9">ATP-dependent helicase HepA</fullName>
    </alternativeName>
</protein>
<keyword evidence="13" id="KW-1185">Reference proteome</keyword>
<gene>
    <name evidence="9 12" type="primary">rapA</name>
    <name evidence="12" type="ORF">WG929_08925</name>
</gene>
<dbReference type="SMART" id="SM00490">
    <property type="entry name" value="HELICc"/>
    <property type="match status" value="1"/>
</dbReference>
<sequence>MYAVGQRWISEAETDLGLGLVQSVDFRSVTLYFPTIDDVRTYASHNAPLTRVIFKVGDIVPLQDGSVIEVDDVEVMDDIAFYFTNGRSVSEIQLSGAIQLNQPADRLFSGQIDNNSLYELRQLCFQQITKLRQRPFYGLLGARTNLLPHQLYIAQQVTQDAIPRVLLADEVGLGKTIEAGLILHRLLLQQRIQRVLVLVPDHLLHQWLVEMIRRFNLRFSILQQADIDEAIEDGNTDLFGGSQLHLCPMSLADEPDVAVAMINADWDMIVVDEAHHLTWTPEHQDPAYQLVENLAEASAGILLLTATPEQLGIEGHFARLRLLDPERYPSLEEFLTEQQAYQPIAELAGALVENETLNADQQLQLQQLLPDMAAELEQDNGRNRLLDTLIDRRGPGRAMFRNTRHGVAGFPARIANLSQLAAPAYEPTPDDINAVLFPERGQAQWWLDDPRVSSLISLLKQTGKSKLVLICHHASTVLDLEAYLWEKHGMQVAVFHEQMDLVERDRAAAYFADTEQGARLLLCSEIGSEGRNFQFAHHLVLFDLPFNCDLIEQRIGRLDRIGQASEIQIHSLAFEDHATGRWQQLLHQGLDVFTQPNPAAQTLLERHRQQVHDAVLTGGNLDDLIKTLSNECIELQQQLEQGRDRLLELHSCHPKRSRSLARDMTITHIEDEAELNDFIELFADAFGVEVADLGNDCITLAPGDHMLVPDLPYLPEDGFMATTRREVALARDDVQFLSWEHPFVDQALELITSGPIGNASVGYVEQHDYKTGDCFIQLQFVASCPAPKHLQIERYLPADAMHLTFTPKGELKVNEPDLAGFVLPLKRGTAKGLAEQKMNEIKPLIHKLEKLGGGQLGKMIQRATNKANEAFDDRLQRLQALAQHNPNIPAQLITDVQQERLSVLTAIETAQLQMDSVRLVFCG</sequence>
<evidence type="ECO:0000313" key="12">
    <source>
        <dbReference type="EMBL" id="MFK4752528.1"/>
    </source>
</evidence>
<dbReference type="Pfam" id="PF12137">
    <property type="entry name" value="RapA_C"/>
    <property type="match status" value="1"/>
</dbReference>
<dbReference type="Gene3D" id="6.10.140.1500">
    <property type="match status" value="1"/>
</dbReference>
<dbReference type="InterPro" id="IPR040765">
    <property type="entry name" value="Tudor_1_RapA"/>
</dbReference>
<dbReference type="SMART" id="SM00487">
    <property type="entry name" value="DEXDc"/>
    <property type="match status" value="1"/>
</dbReference>
<dbReference type="PANTHER" id="PTHR45766:SF6">
    <property type="entry name" value="SWI_SNF-RELATED MATRIX-ASSOCIATED ACTIN-DEPENDENT REGULATOR OF CHROMATIN SUBFAMILY A-LIKE PROTEIN 1"/>
    <property type="match status" value="1"/>
</dbReference>
<evidence type="ECO:0000256" key="6">
    <source>
        <dbReference type="ARBA" id="ARBA00023125"/>
    </source>
</evidence>
<evidence type="ECO:0000256" key="1">
    <source>
        <dbReference type="ARBA" id="ARBA00022741"/>
    </source>
</evidence>
<feature type="binding site" evidence="9">
    <location>
        <begin position="169"/>
        <end position="176"/>
    </location>
    <ligand>
        <name>ATP</name>
        <dbReference type="ChEBI" id="CHEBI:30616"/>
    </ligand>
</feature>
<dbReference type="Pfam" id="PF00176">
    <property type="entry name" value="SNF2-rel_dom"/>
    <property type="match status" value="1"/>
</dbReference>
<evidence type="ECO:0000259" key="10">
    <source>
        <dbReference type="PROSITE" id="PS51192"/>
    </source>
</evidence>
<dbReference type="InterPro" id="IPR023949">
    <property type="entry name" value="Helicase_RapA"/>
</dbReference>
<organism evidence="12 13">
    <name type="scientific">Oceanobacter antarcticus</name>
    <dbReference type="NCBI Taxonomy" id="3133425"/>
    <lineage>
        <taxon>Bacteria</taxon>
        <taxon>Pseudomonadati</taxon>
        <taxon>Pseudomonadota</taxon>
        <taxon>Gammaproteobacteria</taxon>
        <taxon>Oceanospirillales</taxon>
        <taxon>Oceanospirillaceae</taxon>
        <taxon>Oceanobacter</taxon>
    </lineage>
</organism>
<keyword evidence="4 9" id="KW-0067">ATP-binding</keyword>
<reference evidence="12 13" key="1">
    <citation type="submission" date="2024-03" db="EMBL/GenBank/DDBJ databases">
        <title>High-quality draft genome sequence of Oceanobacter sp. wDCs-4.</title>
        <authorList>
            <person name="Dong C."/>
        </authorList>
    </citation>
    <scope>NUCLEOTIDE SEQUENCE [LARGE SCALE GENOMIC DNA]</scope>
    <source>
        <strain evidence="13">wDCs-4</strain>
    </source>
</reference>
<dbReference type="EMBL" id="JBBKTX010000009">
    <property type="protein sequence ID" value="MFK4752528.1"/>
    <property type="molecule type" value="Genomic_DNA"/>
</dbReference>
<dbReference type="Gene3D" id="3.40.50.10810">
    <property type="entry name" value="Tandem AAA-ATPase domain"/>
    <property type="match status" value="1"/>
</dbReference>
<name>A0ABW8NHU8_9GAMM</name>
<dbReference type="Proteomes" id="UP001620597">
    <property type="component" value="Unassembled WGS sequence"/>
</dbReference>
<dbReference type="EC" id="3.6.4.-" evidence="9"/>
<dbReference type="Pfam" id="PF00271">
    <property type="entry name" value="Helicase_C"/>
    <property type="match status" value="1"/>
</dbReference>
<keyword evidence="3 9" id="KW-0347">Helicase</keyword>
<evidence type="ECO:0000259" key="11">
    <source>
        <dbReference type="PROSITE" id="PS51194"/>
    </source>
</evidence>
<dbReference type="InterPro" id="IPR027417">
    <property type="entry name" value="P-loop_NTPase"/>
</dbReference>
<evidence type="ECO:0000313" key="13">
    <source>
        <dbReference type="Proteomes" id="UP001620597"/>
    </source>
</evidence>
<accession>A0ABW8NHU8</accession>
<dbReference type="HAMAP" id="MF_01821">
    <property type="entry name" value="Helicase_RapA"/>
    <property type="match status" value="1"/>
</dbReference>
<dbReference type="Gene3D" id="2.30.30.140">
    <property type="match status" value="1"/>
</dbReference>
<feature type="short sequence motif" description="DEAH box" evidence="9">
    <location>
        <begin position="272"/>
        <end position="275"/>
    </location>
</feature>
<keyword evidence="1 9" id="KW-0547">Nucleotide-binding</keyword>